<reference evidence="3 4" key="1">
    <citation type="submission" date="2012-10" db="EMBL/GenBank/DDBJ databases">
        <authorList>
            <person name="Zafar N."/>
            <person name="Inman J."/>
            <person name="Hall N."/>
            <person name="Lorenzi H."/>
            <person name="Caler E."/>
        </authorList>
    </citation>
    <scope>NUCLEOTIDE SEQUENCE [LARGE SCALE GENOMIC DNA]</scope>
    <source>
        <strain evidence="3 4">IP1</strain>
    </source>
</reference>
<dbReference type="AlphaFoldDB" id="A0A0A1U033"/>
<evidence type="ECO:0000313" key="3">
    <source>
        <dbReference type="EMBL" id="ELP87247.1"/>
    </source>
</evidence>
<dbReference type="EMBL" id="KB206860">
    <property type="protein sequence ID" value="ELP87247.1"/>
    <property type="molecule type" value="Genomic_DNA"/>
</dbReference>
<sequence length="165" mass="18950">MITIKLRENSKDIFTSVYPETTIRDIKMNSYPMQWSRGDNIAFLFMGQELEDNHTAFESGLQEGSCVVVNFFRNMGGAQRSVPTYRNYQNQRAEQAMENSEECMDVLLQCVTPSTLYAFVGLLFLIIMVIRILVPEIFTVASDLVITCLLLFYLFALIKMFVIRG</sequence>
<feature type="domain" description="Ubiquitin-like" evidence="2">
    <location>
        <begin position="1"/>
        <end position="76"/>
    </location>
</feature>
<dbReference type="OMA" id="RITEGSC"/>
<proteinExistence type="predicted"/>
<evidence type="ECO:0000259" key="2">
    <source>
        <dbReference type="PROSITE" id="PS50053"/>
    </source>
</evidence>
<evidence type="ECO:0000313" key="4">
    <source>
        <dbReference type="Proteomes" id="UP000014680"/>
    </source>
</evidence>
<feature type="transmembrane region" description="Helical" evidence="1">
    <location>
        <begin position="116"/>
        <end position="134"/>
    </location>
</feature>
<name>A0A0A1U033_ENTIV</name>
<dbReference type="OrthoDB" id="10349088at2759"/>
<evidence type="ECO:0000256" key="1">
    <source>
        <dbReference type="SAM" id="Phobius"/>
    </source>
</evidence>
<keyword evidence="4" id="KW-1185">Reference proteome</keyword>
<dbReference type="GeneID" id="14886365"/>
<protein>
    <recommendedName>
        <fullName evidence="2">Ubiquitin-like domain-containing protein</fullName>
    </recommendedName>
</protein>
<dbReference type="InterPro" id="IPR000626">
    <property type="entry name" value="Ubiquitin-like_dom"/>
</dbReference>
<gene>
    <name evidence="3" type="ORF">EIN_094740</name>
</gene>
<dbReference type="SUPFAM" id="SSF54236">
    <property type="entry name" value="Ubiquitin-like"/>
    <property type="match status" value="1"/>
</dbReference>
<keyword evidence="1" id="KW-0812">Transmembrane</keyword>
<keyword evidence="1" id="KW-0472">Membrane</keyword>
<dbReference type="Proteomes" id="UP000014680">
    <property type="component" value="Unassembled WGS sequence"/>
</dbReference>
<dbReference type="Pfam" id="PF00240">
    <property type="entry name" value="ubiquitin"/>
    <property type="match status" value="1"/>
</dbReference>
<feature type="transmembrane region" description="Helical" evidence="1">
    <location>
        <begin position="140"/>
        <end position="162"/>
    </location>
</feature>
<dbReference type="PROSITE" id="PS50053">
    <property type="entry name" value="UBIQUITIN_2"/>
    <property type="match status" value="1"/>
</dbReference>
<dbReference type="Gene3D" id="3.10.20.90">
    <property type="entry name" value="Phosphatidylinositol 3-kinase Catalytic Subunit, Chain A, domain 1"/>
    <property type="match status" value="1"/>
</dbReference>
<dbReference type="InterPro" id="IPR029071">
    <property type="entry name" value="Ubiquitin-like_domsf"/>
</dbReference>
<accession>A0A0A1U033</accession>
<keyword evidence="1" id="KW-1133">Transmembrane helix</keyword>
<dbReference type="VEuPathDB" id="AmoebaDB:EIN_094740"/>
<organism evidence="3 4">
    <name type="scientific">Entamoeba invadens IP1</name>
    <dbReference type="NCBI Taxonomy" id="370355"/>
    <lineage>
        <taxon>Eukaryota</taxon>
        <taxon>Amoebozoa</taxon>
        <taxon>Evosea</taxon>
        <taxon>Archamoebae</taxon>
        <taxon>Mastigamoebida</taxon>
        <taxon>Entamoebidae</taxon>
        <taxon>Entamoeba</taxon>
    </lineage>
</organism>
<dbReference type="RefSeq" id="XP_004254018.1">
    <property type="nucleotide sequence ID" value="XM_004253970.1"/>
</dbReference>
<dbReference type="KEGG" id="eiv:EIN_094740"/>